<evidence type="ECO:0000313" key="4">
    <source>
        <dbReference type="Proteomes" id="UP000682733"/>
    </source>
</evidence>
<dbReference type="AlphaFoldDB" id="A0A8S2GGZ9"/>
<dbReference type="Proteomes" id="UP000677228">
    <property type="component" value="Unassembled WGS sequence"/>
</dbReference>
<dbReference type="Proteomes" id="UP000682733">
    <property type="component" value="Unassembled WGS sequence"/>
</dbReference>
<proteinExistence type="predicted"/>
<dbReference type="CDD" id="cd22791">
    <property type="entry name" value="OTU_VRTN"/>
    <property type="match status" value="1"/>
</dbReference>
<dbReference type="EMBL" id="CAJOBA010000205">
    <property type="protein sequence ID" value="CAF3513577.1"/>
    <property type="molecule type" value="Genomic_DNA"/>
</dbReference>
<accession>A0A8S2GGZ9</accession>
<gene>
    <name evidence="2" type="ORF">OVA965_LOCUS1188</name>
    <name evidence="3" type="ORF">TMI583_LOCUS1189</name>
</gene>
<evidence type="ECO:0000259" key="1">
    <source>
        <dbReference type="PROSITE" id="PS50802"/>
    </source>
</evidence>
<reference evidence="3" key="1">
    <citation type="submission" date="2021-02" db="EMBL/GenBank/DDBJ databases">
        <authorList>
            <person name="Nowell W R."/>
        </authorList>
    </citation>
    <scope>NUCLEOTIDE SEQUENCE</scope>
</reference>
<evidence type="ECO:0000313" key="2">
    <source>
        <dbReference type="EMBL" id="CAF0736777.1"/>
    </source>
</evidence>
<dbReference type="InterPro" id="IPR047273">
    <property type="entry name" value="VRTN_OTU_dom"/>
</dbReference>
<name>A0A8S2GGZ9_9BILA</name>
<dbReference type="InterPro" id="IPR038765">
    <property type="entry name" value="Papain-like_cys_pep_sf"/>
</dbReference>
<dbReference type="Gene3D" id="3.90.70.80">
    <property type="match status" value="1"/>
</dbReference>
<dbReference type="InterPro" id="IPR003323">
    <property type="entry name" value="OTU_dom"/>
</dbReference>
<organism evidence="3 4">
    <name type="scientific">Didymodactylos carnosus</name>
    <dbReference type="NCBI Taxonomy" id="1234261"/>
    <lineage>
        <taxon>Eukaryota</taxon>
        <taxon>Metazoa</taxon>
        <taxon>Spiralia</taxon>
        <taxon>Gnathifera</taxon>
        <taxon>Rotifera</taxon>
        <taxon>Eurotatoria</taxon>
        <taxon>Bdelloidea</taxon>
        <taxon>Philodinida</taxon>
        <taxon>Philodinidae</taxon>
        <taxon>Didymodactylos</taxon>
    </lineage>
</organism>
<evidence type="ECO:0000313" key="3">
    <source>
        <dbReference type="EMBL" id="CAF3513577.1"/>
    </source>
</evidence>
<dbReference type="EMBL" id="CAJNOK010000205">
    <property type="protein sequence ID" value="CAF0736777.1"/>
    <property type="molecule type" value="Genomic_DNA"/>
</dbReference>
<protein>
    <recommendedName>
        <fullName evidence="1">OTU domain-containing protein</fullName>
    </recommendedName>
</protein>
<comment type="caution">
    <text evidence="3">The sequence shown here is derived from an EMBL/GenBank/DDBJ whole genome shotgun (WGS) entry which is preliminary data.</text>
</comment>
<feature type="domain" description="OTU" evidence="1">
    <location>
        <begin position="108"/>
        <end position="264"/>
    </location>
</feature>
<sequence length="613" mass="71215">MDRCSLCTTTNGPFVNFLCEECNALDRFDFFQEVLVLFQLDNTNDFDLLRDKCRTIYPALFKFSLHFTPLQYIDPRIHHLDMISQQYVALCEDIDNGIKYFSNDEPQLLALHTEGDGNCLYNCITLLGGMPEYFTFELRVRNIIELVINVDHYLKFYEIFDTNLKTYVTQTMVFDRKWAEGWDLFGLCSILNCNIRSVYPNVDGVSKDDNPSKRLLNVTFQPRETIATNTILIMWSKGVSPEDWLLYSDQEYWSPNHYVPLLKPRETEGDYLQATYSVAKAVVEIKQKKEPNTDTKTTFGTMVLQGIRNVVPVGKKKNSRIKKCNAANKRGITFNVRNLIKVDPDFNRKELLNKFVQDVEYILLLLGDQYSKSNIKKEITEQLHFLKGECGKTVSRTRMKKELCWKHTILLVLDVEKNLNVDEKYNDWLNPNFEHTFQVDDNTSQDDQENIENLTDISVTDQLTLEFEKHVNYIGVSMPRKLISYIFKDHNNMDSEHYQEVIDIIINYLNEESLKDDVDQAVLERSLKWTLRTAYATQIKALFARQENMLNKINFTIPRKSAANIPQIVSARKSQILQRSVHSATLFIAQEVSITDGLSNGLNSLFDELQNRA</sequence>
<dbReference type="SUPFAM" id="SSF54001">
    <property type="entry name" value="Cysteine proteinases"/>
    <property type="match status" value="1"/>
</dbReference>
<dbReference type="PROSITE" id="PS50802">
    <property type="entry name" value="OTU"/>
    <property type="match status" value="1"/>
</dbReference>